<name>A0A7W6BLS3_9SPHN</name>
<feature type="domain" description="Major facilitator superfamily (MFS) profile" evidence="7">
    <location>
        <begin position="22"/>
        <end position="445"/>
    </location>
</feature>
<feature type="transmembrane region" description="Helical" evidence="6">
    <location>
        <begin position="177"/>
        <end position="197"/>
    </location>
</feature>
<keyword evidence="2" id="KW-0813">Transport</keyword>
<evidence type="ECO:0000256" key="5">
    <source>
        <dbReference type="ARBA" id="ARBA00023136"/>
    </source>
</evidence>
<dbReference type="InterPro" id="IPR044770">
    <property type="entry name" value="MFS_spinster-like"/>
</dbReference>
<keyword evidence="3 6" id="KW-0812">Transmembrane</keyword>
<accession>A0A7W6BLS3</accession>
<feature type="transmembrane region" description="Helical" evidence="6">
    <location>
        <begin position="230"/>
        <end position="253"/>
    </location>
</feature>
<evidence type="ECO:0000313" key="9">
    <source>
        <dbReference type="Proteomes" id="UP000571950"/>
    </source>
</evidence>
<gene>
    <name evidence="8" type="ORF">GGR43_001672</name>
</gene>
<evidence type="ECO:0000256" key="4">
    <source>
        <dbReference type="ARBA" id="ARBA00022989"/>
    </source>
</evidence>
<evidence type="ECO:0000256" key="2">
    <source>
        <dbReference type="ARBA" id="ARBA00022448"/>
    </source>
</evidence>
<reference evidence="8 9" key="1">
    <citation type="submission" date="2020-08" db="EMBL/GenBank/DDBJ databases">
        <title>Genomic Encyclopedia of Type Strains, Phase IV (KMG-IV): sequencing the most valuable type-strain genomes for metagenomic binning, comparative biology and taxonomic classification.</title>
        <authorList>
            <person name="Goeker M."/>
        </authorList>
    </citation>
    <scope>NUCLEOTIDE SEQUENCE [LARGE SCALE GENOMIC DNA]</scope>
    <source>
        <strain evidence="8 9">DSM 26189</strain>
    </source>
</reference>
<feature type="transmembrane region" description="Helical" evidence="6">
    <location>
        <begin position="87"/>
        <end position="107"/>
    </location>
</feature>
<feature type="transmembrane region" description="Helical" evidence="6">
    <location>
        <begin position="323"/>
        <end position="346"/>
    </location>
</feature>
<dbReference type="Proteomes" id="UP000571950">
    <property type="component" value="Unassembled WGS sequence"/>
</dbReference>
<feature type="transmembrane region" description="Helical" evidence="6">
    <location>
        <begin position="56"/>
        <end position="75"/>
    </location>
</feature>
<evidence type="ECO:0000256" key="1">
    <source>
        <dbReference type="ARBA" id="ARBA00004141"/>
    </source>
</evidence>
<dbReference type="SUPFAM" id="SSF103473">
    <property type="entry name" value="MFS general substrate transporter"/>
    <property type="match status" value="1"/>
</dbReference>
<feature type="transmembrane region" description="Helical" evidence="6">
    <location>
        <begin position="423"/>
        <end position="443"/>
    </location>
</feature>
<evidence type="ECO:0000256" key="6">
    <source>
        <dbReference type="SAM" id="Phobius"/>
    </source>
</evidence>
<dbReference type="Pfam" id="PF07690">
    <property type="entry name" value="MFS_1"/>
    <property type="match status" value="1"/>
</dbReference>
<comment type="subcellular location">
    <subcellularLocation>
        <location evidence="1">Membrane</location>
        <topology evidence="1">Multi-pass membrane protein</topology>
    </subcellularLocation>
</comment>
<dbReference type="InterPro" id="IPR020846">
    <property type="entry name" value="MFS_dom"/>
</dbReference>
<dbReference type="GO" id="GO:0016020">
    <property type="term" value="C:membrane"/>
    <property type="evidence" value="ECO:0007669"/>
    <property type="project" value="UniProtKB-SubCell"/>
</dbReference>
<dbReference type="RefSeq" id="WP_188071518.1">
    <property type="nucleotide sequence ID" value="NZ_BSPS01000004.1"/>
</dbReference>
<dbReference type="PROSITE" id="PS50850">
    <property type="entry name" value="MFS"/>
    <property type="match status" value="1"/>
</dbReference>
<dbReference type="InterPro" id="IPR011701">
    <property type="entry name" value="MFS"/>
</dbReference>
<dbReference type="PANTHER" id="PTHR23505">
    <property type="entry name" value="SPINSTER"/>
    <property type="match status" value="1"/>
</dbReference>
<evidence type="ECO:0000256" key="3">
    <source>
        <dbReference type="ARBA" id="ARBA00022692"/>
    </source>
</evidence>
<sequence>MSAGGTAAAAPRVRQPSSAGFVLTMLMLAYMLNFIDRTIIGSLAEPIKAELHLSDAQVGLMSGLAFALFYCSLGIPIARLAETRNRVTIISAAIAIWSAMTALCGLAQNFVQLFLARVGVGIGEAGCTPPAHSLIADYFPPERRATAYGIYSLGIPLGALFGAVAGGWIAHHFGWRAAFMIVGLPGIILALVIKLTVREPVRVRPRTAEAPPPLAAVVARFWRTKRLRHVAIANSLIAFTGFGLVVFAIPFLLRGTDLDLFQAASGYGIIYGLASFAGTSLGGMIADRVAARSKLDRLVVPGLALIAAAPLYIAAIYSSSLVLLAVLVIVATIARDLHVGPALGAVQNGFPDPMRARASAVLLLVMNLVGLGLGPLAIGWISDRFAASSFGAGFERCAAAGRGHGATIADAACREASFAGLQFALALGCALFAVAGALFLLAARQPQADSPRSDSPRSDSEETD</sequence>
<feature type="transmembrane region" description="Helical" evidence="6">
    <location>
        <begin position="358"/>
        <end position="381"/>
    </location>
</feature>
<evidence type="ECO:0000259" key="7">
    <source>
        <dbReference type="PROSITE" id="PS50850"/>
    </source>
</evidence>
<protein>
    <submittedName>
        <fullName evidence="8">MFS family permease</fullName>
    </submittedName>
</protein>
<dbReference type="PANTHER" id="PTHR23505:SF79">
    <property type="entry name" value="PROTEIN SPINSTER"/>
    <property type="match status" value="1"/>
</dbReference>
<feature type="transmembrane region" description="Helical" evidence="6">
    <location>
        <begin position="18"/>
        <end position="35"/>
    </location>
</feature>
<comment type="caution">
    <text evidence="8">The sequence shown here is derived from an EMBL/GenBank/DDBJ whole genome shotgun (WGS) entry which is preliminary data.</text>
</comment>
<dbReference type="GO" id="GO:0022857">
    <property type="term" value="F:transmembrane transporter activity"/>
    <property type="evidence" value="ECO:0007669"/>
    <property type="project" value="InterPro"/>
</dbReference>
<feature type="transmembrane region" description="Helical" evidence="6">
    <location>
        <begin position="298"/>
        <end position="317"/>
    </location>
</feature>
<dbReference type="AlphaFoldDB" id="A0A7W6BLS3"/>
<keyword evidence="5 6" id="KW-0472">Membrane</keyword>
<dbReference type="CDD" id="cd17328">
    <property type="entry name" value="MFS_spinster_like"/>
    <property type="match status" value="1"/>
</dbReference>
<feature type="transmembrane region" description="Helical" evidence="6">
    <location>
        <begin position="265"/>
        <end position="286"/>
    </location>
</feature>
<keyword evidence="9" id="KW-1185">Reference proteome</keyword>
<evidence type="ECO:0000313" key="8">
    <source>
        <dbReference type="EMBL" id="MBB3925957.1"/>
    </source>
</evidence>
<feature type="transmembrane region" description="Helical" evidence="6">
    <location>
        <begin position="148"/>
        <end position="171"/>
    </location>
</feature>
<dbReference type="Gene3D" id="1.20.1250.20">
    <property type="entry name" value="MFS general substrate transporter like domains"/>
    <property type="match status" value="1"/>
</dbReference>
<dbReference type="InterPro" id="IPR036259">
    <property type="entry name" value="MFS_trans_sf"/>
</dbReference>
<proteinExistence type="predicted"/>
<dbReference type="EMBL" id="JACIDT010000005">
    <property type="protein sequence ID" value="MBB3925957.1"/>
    <property type="molecule type" value="Genomic_DNA"/>
</dbReference>
<keyword evidence="4 6" id="KW-1133">Transmembrane helix</keyword>
<organism evidence="8 9">
    <name type="scientific">Sphingobium jiangsuense</name>
    <dbReference type="NCBI Taxonomy" id="870476"/>
    <lineage>
        <taxon>Bacteria</taxon>
        <taxon>Pseudomonadati</taxon>
        <taxon>Pseudomonadota</taxon>
        <taxon>Alphaproteobacteria</taxon>
        <taxon>Sphingomonadales</taxon>
        <taxon>Sphingomonadaceae</taxon>
        <taxon>Sphingobium</taxon>
    </lineage>
</organism>